<feature type="domain" description="Solute-binding protein family 3/N-terminal" evidence="7">
    <location>
        <begin position="55"/>
        <end position="272"/>
    </location>
</feature>
<comment type="similarity">
    <text evidence="2">Belongs to the bacterial solute-binding protein SsuA/TauA family.</text>
</comment>
<dbReference type="GO" id="GO:0042626">
    <property type="term" value="F:ATPase-coupled transmembrane transporter activity"/>
    <property type="evidence" value="ECO:0007669"/>
    <property type="project" value="InterPro"/>
</dbReference>
<dbReference type="SUPFAM" id="SSF53850">
    <property type="entry name" value="Periplasmic binding protein-like II"/>
    <property type="match status" value="1"/>
</dbReference>
<name>A0A367RME4_NOSPU</name>
<dbReference type="PANTHER" id="PTHR30024">
    <property type="entry name" value="ALIPHATIC SULFONATES-BINDING PROTEIN-RELATED"/>
    <property type="match status" value="1"/>
</dbReference>
<reference evidence="8 9" key="1">
    <citation type="submission" date="2016-04" db="EMBL/GenBank/DDBJ databases">
        <authorList>
            <person name="Evans L.H."/>
            <person name="Alamgir A."/>
            <person name="Owens N."/>
            <person name="Weber N.D."/>
            <person name="Virtaneva K."/>
            <person name="Barbian K."/>
            <person name="Babar A."/>
            <person name="Rosenke K."/>
        </authorList>
    </citation>
    <scope>NUCLEOTIDE SEQUENCE [LARGE SCALE GENOMIC DNA]</scope>
    <source>
        <strain evidence="8">NIES-2108</strain>
    </source>
</reference>
<evidence type="ECO:0000313" key="9">
    <source>
        <dbReference type="Proteomes" id="UP000252085"/>
    </source>
</evidence>
<dbReference type="InterPro" id="IPR010067">
    <property type="entry name" value="ABC_SsuA_sub-bd"/>
</dbReference>
<dbReference type="EMBL" id="LXQE01000136">
    <property type="protein sequence ID" value="RCJ37737.1"/>
    <property type="molecule type" value="Genomic_DNA"/>
</dbReference>
<organism evidence="8 9">
    <name type="scientific">Nostoc punctiforme NIES-2108</name>
    <dbReference type="NCBI Taxonomy" id="1356359"/>
    <lineage>
        <taxon>Bacteria</taxon>
        <taxon>Bacillati</taxon>
        <taxon>Cyanobacteriota</taxon>
        <taxon>Cyanophyceae</taxon>
        <taxon>Nostocales</taxon>
        <taxon>Nostocaceae</taxon>
        <taxon>Nostoc</taxon>
    </lineage>
</organism>
<keyword evidence="3" id="KW-0813">Transport</keyword>
<dbReference type="InterPro" id="IPR015168">
    <property type="entry name" value="SsuA/THI5"/>
</dbReference>
<evidence type="ECO:0000256" key="5">
    <source>
        <dbReference type="ARBA" id="ARBA00055538"/>
    </source>
</evidence>
<gene>
    <name evidence="8" type="ORF">A6769_12650</name>
</gene>
<dbReference type="PANTHER" id="PTHR30024:SF42">
    <property type="entry name" value="ALIPHATIC SULFONATES-BINDING PROTEIN-RELATED"/>
    <property type="match status" value="1"/>
</dbReference>
<dbReference type="Gene3D" id="3.40.190.10">
    <property type="entry name" value="Periplasmic binding protein-like II"/>
    <property type="match status" value="2"/>
</dbReference>
<dbReference type="PROSITE" id="PS51257">
    <property type="entry name" value="PROKAR_LIPOPROTEIN"/>
    <property type="match status" value="1"/>
</dbReference>
<keyword evidence="4" id="KW-0732">Signal</keyword>
<proteinExistence type="inferred from homology"/>
<dbReference type="GO" id="GO:0042597">
    <property type="term" value="C:periplasmic space"/>
    <property type="evidence" value="ECO:0007669"/>
    <property type="project" value="UniProtKB-SubCell"/>
</dbReference>
<dbReference type="Pfam" id="PF09084">
    <property type="entry name" value="NMT1"/>
    <property type="match status" value="1"/>
</dbReference>
<protein>
    <recommendedName>
        <fullName evidence="6">Putative aliphatic sulfonates-binding protein</fullName>
    </recommendedName>
</protein>
<evidence type="ECO:0000313" key="8">
    <source>
        <dbReference type="EMBL" id="RCJ37737.1"/>
    </source>
</evidence>
<evidence type="ECO:0000256" key="1">
    <source>
        <dbReference type="ARBA" id="ARBA00004418"/>
    </source>
</evidence>
<evidence type="ECO:0000256" key="2">
    <source>
        <dbReference type="ARBA" id="ARBA00010742"/>
    </source>
</evidence>
<dbReference type="Proteomes" id="UP000252085">
    <property type="component" value="Unassembled WGS sequence"/>
</dbReference>
<dbReference type="AlphaFoldDB" id="A0A367RME4"/>
<evidence type="ECO:0000259" key="7">
    <source>
        <dbReference type="SMART" id="SM00062"/>
    </source>
</evidence>
<comment type="function">
    <text evidence="5">Part of a binding-protein-dependent transport system for aliphatic sulfonates. Putative binding protein.</text>
</comment>
<dbReference type="SMART" id="SM00062">
    <property type="entry name" value="PBPb"/>
    <property type="match status" value="1"/>
</dbReference>
<evidence type="ECO:0000256" key="3">
    <source>
        <dbReference type="ARBA" id="ARBA00022448"/>
    </source>
</evidence>
<dbReference type="InterPro" id="IPR001638">
    <property type="entry name" value="Solute-binding_3/MltF_N"/>
</dbReference>
<accession>A0A367RME4</accession>
<dbReference type="NCBIfam" id="TIGR01728">
    <property type="entry name" value="SsuA_fam"/>
    <property type="match status" value="1"/>
</dbReference>
<dbReference type="GO" id="GO:0016020">
    <property type="term" value="C:membrane"/>
    <property type="evidence" value="ECO:0007669"/>
    <property type="project" value="InterPro"/>
</dbReference>
<sequence>MFISYRKSWLPANIARYFLLAFTTFLLVTGCSSPSTQSNSPQVEPTIASSKKLEVINIGHQSGTPGLNLLKAQGYLEKRFAADGIAIKWIEFRGGPPMMEAMAANSVDIGNVGNLPPIFAQAGDNPIVYVAATGSNAGAQAVIVRKDSPIKTLAELKGKKVAIQKGTALQYLLLKAIASAGLTLNDIQPVYLTIPESQVAFESARVDVLPTSDPFYARKERANEIRVLAKGSDVAPQRAYYIATRNFAENHPDLVKVILEEQRKVEEWAKANPNEVANLLAAQTRQEPGVWKWALERRPILGVFDITDEFVAEQQQVVELFYSQKLIPKTFQIKDAVWKPKS</sequence>
<comment type="subcellular location">
    <subcellularLocation>
        <location evidence="1">Periplasm</location>
    </subcellularLocation>
</comment>
<dbReference type="FunFam" id="3.40.190.10:FF:000050">
    <property type="entry name" value="Sulfonate ABC transporter substrate-binding protein"/>
    <property type="match status" value="1"/>
</dbReference>
<evidence type="ECO:0000256" key="4">
    <source>
        <dbReference type="ARBA" id="ARBA00022729"/>
    </source>
</evidence>
<evidence type="ECO:0000256" key="6">
    <source>
        <dbReference type="ARBA" id="ARBA00070228"/>
    </source>
</evidence>
<comment type="caution">
    <text evidence="8">The sequence shown here is derived from an EMBL/GenBank/DDBJ whole genome shotgun (WGS) entry which is preliminary data.</text>
</comment>